<sequence>FDGHGFLADVFRQGALAAVVDRSVEGTEGPLIQVPDTLQALGDLASAWRMMLPSRVIGVTGTNGKTTTQAMISWLLAEKGSLVRPPGSFNNHVGLPRTILSAPPRTDYLVLELGSNHRGEISRLSQISRPEFAVLTSVSEGHLEGLGDISGVIAEKISIFDHLRAGGIGVVHHDTRILSRMKLSRKKFRTFGLHKDADLRATDLQQDPVRFKVEGVPFRLQLLGEWNAENALAAISVGLECGMTLGECSERLANFRAPKMRMEPLQLGHFTILNDAY</sequence>
<dbReference type="EMBL" id="UINC01160054">
    <property type="protein sequence ID" value="SVD58480.1"/>
    <property type="molecule type" value="Genomic_DNA"/>
</dbReference>
<feature type="non-terminal residue" evidence="5">
    <location>
        <position position="277"/>
    </location>
</feature>
<reference evidence="5" key="1">
    <citation type="submission" date="2018-05" db="EMBL/GenBank/DDBJ databases">
        <authorList>
            <person name="Lanie J.A."/>
            <person name="Ng W.-L."/>
            <person name="Kazmierczak K.M."/>
            <person name="Andrzejewski T.M."/>
            <person name="Davidsen T.M."/>
            <person name="Wayne K.J."/>
            <person name="Tettelin H."/>
            <person name="Glass J.I."/>
            <person name="Rusch D."/>
            <person name="Podicherti R."/>
            <person name="Tsui H.-C.T."/>
            <person name="Winkler M.E."/>
        </authorList>
    </citation>
    <scope>NUCLEOTIDE SEQUENCE</scope>
</reference>
<gene>
    <name evidence="5" type="ORF">METZ01_LOCUS411334</name>
</gene>
<proteinExistence type="predicted"/>
<feature type="non-terminal residue" evidence="5">
    <location>
        <position position="1"/>
    </location>
</feature>
<keyword evidence="1" id="KW-0436">Ligase</keyword>
<accession>A0A382WIP3</accession>
<dbReference type="InterPro" id="IPR036565">
    <property type="entry name" value="Mur-like_cat_sf"/>
</dbReference>
<dbReference type="PROSITE" id="PS01011">
    <property type="entry name" value="FOLYLPOLYGLU_SYNT_1"/>
    <property type="match status" value="1"/>
</dbReference>
<evidence type="ECO:0000313" key="5">
    <source>
        <dbReference type="EMBL" id="SVD58480.1"/>
    </source>
</evidence>
<dbReference type="InterPro" id="IPR013221">
    <property type="entry name" value="Mur_ligase_cen"/>
</dbReference>
<feature type="domain" description="Mur ligase central" evidence="4">
    <location>
        <begin position="59"/>
        <end position="237"/>
    </location>
</feature>
<dbReference type="AlphaFoldDB" id="A0A382WIP3"/>
<dbReference type="Gene3D" id="3.40.1190.10">
    <property type="entry name" value="Mur-like, catalytic domain"/>
    <property type="match status" value="1"/>
</dbReference>
<dbReference type="Pfam" id="PF08245">
    <property type="entry name" value="Mur_ligase_M"/>
    <property type="match status" value="1"/>
</dbReference>
<protein>
    <recommendedName>
        <fullName evidence="4">Mur ligase central domain-containing protein</fullName>
    </recommendedName>
</protein>
<keyword evidence="2" id="KW-0547">Nucleotide-binding</keyword>
<dbReference type="SUPFAM" id="SSF53623">
    <property type="entry name" value="MurD-like peptide ligases, catalytic domain"/>
    <property type="match status" value="1"/>
</dbReference>
<dbReference type="InterPro" id="IPR018109">
    <property type="entry name" value="Folylpolyglutamate_synth_CS"/>
</dbReference>
<dbReference type="GO" id="GO:0004326">
    <property type="term" value="F:tetrahydrofolylpolyglutamate synthase activity"/>
    <property type="evidence" value="ECO:0007669"/>
    <property type="project" value="InterPro"/>
</dbReference>
<dbReference type="SUPFAM" id="SSF63418">
    <property type="entry name" value="MurE/MurF N-terminal domain"/>
    <property type="match status" value="1"/>
</dbReference>
<dbReference type="GO" id="GO:0005524">
    <property type="term" value="F:ATP binding"/>
    <property type="evidence" value="ECO:0007669"/>
    <property type="project" value="UniProtKB-KW"/>
</dbReference>
<organism evidence="5">
    <name type="scientific">marine metagenome</name>
    <dbReference type="NCBI Taxonomy" id="408172"/>
    <lineage>
        <taxon>unclassified sequences</taxon>
        <taxon>metagenomes</taxon>
        <taxon>ecological metagenomes</taxon>
    </lineage>
</organism>
<evidence type="ECO:0000256" key="3">
    <source>
        <dbReference type="ARBA" id="ARBA00022840"/>
    </source>
</evidence>
<evidence type="ECO:0000259" key="4">
    <source>
        <dbReference type="Pfam" id="PF08245"/>
    </source>
</evidence>
<name>A0A382WIP3_9ZZZZ</name>
<dbReference type="InterPro" id="IPR051046">
    <property type="entry name" value="MurCDEF_CellWall_CoF430Synth"/>
</dbReference>
<evidence type="ECO:0000256" key="2">
    <source>
        <dbReference type="ARBA" id="ARBA00022741"/>
    </source>
</evidence>
<dbReference type="Gene3D" id="3.40.1390.10">
    <property type="entry name" value="MurE/MurF, N-terminal domain"/>
    <property type="match status" value="1"/>
</dbReference>
<evidence type="ECO:0000256" key="1">
    <source>
        <dbReference type="ARBA" id="ARBA00022598"/>
    </source>
</evidence>
<dbReference type="PANTHER" id="PTHR43024">
    <property type="entry name" value="UDP-N-ACETYLMURAMOYL-TRIPEPTIDE--D-ALANYL-D-ALANINE LIGASE"/>
    <property type="match status" value="1"/>
</dbReference>
<dbReference type="InterPro" id="IPR035911">
    <property type="entry name" value="MurE/MurF_N"/>
</dbReference>
<dbReference type="PANTHER" id="PTHR43024:SF1">
    <property type="entry name" value="UDP-N-ACETYLMURAMOYL-TRIPEPTIDE--D-ALANYL-D-ALANINE LIGASE"/>
    <property type="match status" value="1"/>
</dbReference>
<keyword evidence="3" id="KW-0067">ATP-binding</keyword>